<name>A0A6N7KKD4_9ACTN</name>
<dbReference type="Proteomes" id="UP000450000">
    <property type="component" value="Unassembled WGS sequence"/>
</dbReference>
<dbReference type="EMBL" id="WBOF01000001">
    <property type="protein sequence ID" value="MQS11916.1"/>
    <property type="molecule type" value="Genomic_DNA"/>
</dbReference>
<reference evidence="2 3" key="1">
    <citation type="submission" date="2019-09" db="EMBL/GenBank/DDBJ databases">
        <title>Genome Sequences of Streptomyces kaniharaensis ATCC 21070.</title>
        <authorList>
            <person name="Zhu W."/>
            <person name="De Crecy-Lagard V."/>
            <person name="Richards N.G."/>
        </authorList>
    </citation>
    <scope>NUCLEOTIDE SEQUENCE [LARGE SCALE GENOMIC DNA]</scope>
    <source>
        <strain evidence="2 3">SF-557</strain>
    </source>
</reference>
<feature type="region of interest" description="Disordered" evidence="1">
    <location>
        <begin position="1"/>
        <end position="82"/>
    </location>
</feature>
<evidence type="ECO:0000256" key="1">
    <source>
        <dbReference type="SAM" id="MobiDB-lite"/>
    </source>
</evidence>
<dbReference type="RefSeq" id="WP_153460424.1">
    <property type="nucleotide sequence ID" value="NZ_WBOF01000001.1"/>
</dbReference>
<evidence type="ECO:0000313" key="3">
    <source>
        <dbReference type="Proteomes" id="UP000450000"/>
    </source>
</evidence>
<proteinExistence type="predicted"/>
<keyword evidence="3" id="KW-1185">Reference proteome</keyword>
<protein>
    <submittedName>
        <fullName evidence="2">Uncharacterized protein</fullName>
    </submittedName>
</protein>
<accession>A0A6N7KKD4</accession>
<comment type="caution">
    <text evidence="2">The sequence shown here is derived from an EMBL/GenBank/DDBJ whole genome shotgun (WGS) entry which is preliminary data.</text>
</comment>
<dbReference type="AlphaFoldDB" id="A0A6N7KKD4"/>
<feature type="compositionally biased region" description="Low complexity" evidence="1">
    <location>
        <begin position="58"/>
        <end position="74"/>
    </location>
</feature>
<organism evidence="2 3">
    <name type="scientific">Streptomyces kaniharaensis</name>
    <dbReference type="NCBI Taxonomy" id="212423"/>
    <lineage>
        <taxon>Bacteria</taxon>
        <taxon>Bacillati</taxon>
        <taxon>Actinomycetota</taxon>
        <taxon>Actinomycetes</taxon>
        <taxon>Kitasatosporales</taxon>
        <taxon>Streptomycetaceae</taxon>
        <taxon>Streptomyces</taxon>
    </lineage>
</organism>
<evidence type="ECO:0000313" key="2">
    <source>
        <dbReference type="EMBL" id="MQS11916.1"/>
    </source>
</evidence>
<gene>
    <name evidence="2" type="ORF">F7Q99_06320</name>
</gene>
<sequence length="82" mass="7841">MSAPVEALAVGAPADPVADGLADGLPDGVGATGEPDADAEADAVAAASEDDLPSPLHPATVTAAASTRPASATVRRPRGILS</sequence>